<feature type="transmembrane region" description="Helical" evidence="1">
    <location>
        <begin position="433"/>
        <end position="453"/>
    </location>
</feature>
<evidence type="ECO:0008006" key="4">
    <source>
        <dbReference type="Google" id="ProtNLM"/>
    </source>
</evidence>
<name>A0A9P7GP57_9AGAR</name>
<evidence type="ECO:0000256" key="1">
    <source>
        <dbReference type="SAM" id="Phobius"/>
    </source>
</evidence>
<dbReference type="InterPro" id="IPR011050">
    <property type="entry name" value="Pectin_lyase_fold/virulence"/>
</dbReference>
<reference evidence="2" key="1">
    <citation type="submission" date="2021-02" db="EMBL/GenBank/DDBJ databases">
        <authorList>
            <person name="Nieuwenhuis M."/>
            <person name="Van De Peppel L.J.J."/>
        </authorList>
    </citation>
    <scope>NUCLEOTIDE SEQUENCE</scope>
    <source>
        <strain evidence="2">D49</strain>
    </source>
</reference>
<dbReference type="SUPFAM" id="SSF51126">
    <property type="entry name" value="Pectin lyase-like"/>
    <property type="match status" value="1"/>
</dbReference>
<dbReference type="SMART" id="SM00710">
    <property type="entry name" value="PbH1"/>
    <property type="match status" value="5"/>
</dbReference>
<evidence type="ECO:0000313" key="3">
    <source>
        <dbReference type="Proteomes" id="UP000717328"/>
    </source>
</evidence>
<protein>
    <recommendedName>
        <fullName evidence="4">Right handed beta helix domain-containing protein</fullName>
    </recommendedName>
</protein>
<keyword evidence="1" id="KW-0472">Membrane</keyword>
<dbReference type="AlphaFoldDB" id="A0A9P7GP57"/>
<dbReference type="Gene3D" id="2.160.20.10">
    <property type="entry name" value="Single-stranded right-handed beta-helix, Pectin lyase-like"/>
    <property type="match status" value="1"/>
</dbReference>
<accession>A0A9P7GP57</accession>
<proteinExistence type="predicted"/>
<keyword evidence="3" id="KW-1185">Reference proteome</keyword>
<evidence type="ECO:0000313" key="2">
    <source>
        <dbReference type="EMBL" id="KAG5654234.1"/>
    </source>
</evidence>
<dbReference type="Proteomes" id="UP000717328">
    <property type="component" value="Unassembled WGS sequence"/>
</dbReference>
<dbReference type="EMBL" id="JABCKI010000015">
    <property type="protein sequence ID" value="KAG5654234.1"/>
    <property type="molecule type" value="Genomic_DNA"/>
</dbReference>
<keyword evidence="1" id="KW-0812">Transmembrane</keyword>
<organism evidence="2 3">
    <name type="scientific">Sphagnurus paluster</name>
    <dbReference type="NCBI Taxonomy" id="117069"/>
    <lineage>
        <taxon>Eukaryota</taxon>
        <taxon>Fungi</taxon>
        <taxon>Dikarya</taxon>
        <taxon>Basidiomycota</taxon>
        <taxon>Agaricomycotina</taxon>
        <taxon>Agaricomycetes</taxon>
        <taxon>Agaricomycetidae</taxon>
        <taxon>Agaricales</taxon>
        <taxon>Tricholomatineae</taxon>
        <taxon>Lyophyllaceae</taxon>
        <taxon>Sphagnurus</taxon>
    </lineage>
</organism>
<dbReference type="InterPro" id="IPR006626">
    <property type="entry name" value="PbH1"/>
</dbReference>
<keyword evidence="1" id="KW-1133">Transmembrane helix</keyword>
<dbReference type="InterPro" id="IPR012334">
    <property type="entry name" value="Pectin_lyas_fold"/>
</dbReference>
<gene>
    <name evidence="2" type="ORF">H0H81_005921</name>
</gene>
<sequence length="478" mass="50461">MKDELLMLNQRGGHGYAKRRLESRAANCEPASPAGNVTDRLNTLLQNSGAGYILSLCPNQVYLLQQPLAFAAPEQEISTLGYPTGEQRAILVVDGPVNGDQGHTTAVVGTCLNCDGVKLRHVQINGSRNGAPAIDGGANIEMGGENSNQLVEFVKSYDPRSWSCLHISEGSLNCNNTIVQNNDIGPCGSDVFQQWADGISMSCLNSVVRNNMVYDATDGGIVVFGSPGTHVYNNIIWVVNQTMLGGINMVDYEPFDGNFAGTVVTNNTILGGFATGPQDAGDTKGTNLEDAIIKIGIAIGPRTWFGDKFGNNVSTSGTVTDNQFSGAFSYSIAITSAQNFTVQNNILLGNTSYIGARGPNCSDTESVPDPAPFIVDLNTTENSSIQPDFQAIADGDSLTCVLPPNGGDYWPIGSDPSVSTRPGAKKSSAGSKAGIAIGVIIGVLAVAAAAWFIRKWAMARANSKRHFNAAKNPNIAKY</sequence>
<dbReference type="OrthoDB" id="2587928at2759"/>
<reference evidence="2" key="2">
    <citation type="submission" date="2021-10" db="EMBL/GenBank/DDBJ databases">
        <title>Phylogenomics reveals ancestral predisposition of the termite-cultivated fungus Termitomyces towards a domesticated lifestyle.</title>
        <authorList>
            <person name="Auxier B."/>
            <person name="Grum-Grzhimaylo A."/>
            <person name="Cardenas M.E."/>
            <person name="Lodge J.D."/>
            <person name="Laessoe T."/>
            <person name="Pedersen O."/>
            <person name="Smith M.E."/>
            <person name="Kuyper T.W."/>
            <person name="Franco-Molano E.A."/>
            <person name="Baroni T.J."/>
            <person name="Aanen D.K."/>
        </authorList>
    </citation>
    <scope>NUCLEOTIDE SEQUENCE</scope>
    <source>
        <strain evidence="2">D49</strain>
    </source>
</reference>
<comment type="caution">
    <text evidence="2">The sequence shown here is derived from an EMBL/GenBank/DDBJ whole genome shotgun (WGS) entry which is preliminary data.</text>
</comment>